<name>A0A3N6PSK1_NATCH</name>
<feature type="domain" description="UspA" evidence="2">
    <location>
        <begin position="1"/>
        <end position="134"/>
    </location>
</feature>
<dbReference type="CDD" id="cd00293">
    <property type="entry name" value="USP-like"/>
    <property type="match status" value="1"/>
</dbReference>
<dbReference type="Gene3D" id="3.40.50.620">
    <property type="entry name" value="HUPs"/>
    <property type="match status" value="1"/>
</dbReference>
<dbReference type="InterPro" id="IPR014729">
    <property type="entry name" value="Rossmann-like_a/b/a_fold"/>
</dbReference>
<comment type="caution">
    <text evidence="3">The sequence shown here is derived from an EMBL/GenBank/DDBJ whole genome shotgun (WGS) entry which is preliminary data.</text>
</comment>
<evidence type="ECO:0000256" key="1">
    <source>
        <dbReference type="ARBA" id="ARBA00008791"/>
    </source>
</evidence>
<dbReference type="PANTHER" id="PTHR46268:SF6">
    <property type="entry name" value="UNIVERSAL STRESS PROTEIN UP12"/>
    <property type="match status" value="1"/>
</dbReference>
<dbReference type="OrthoDB" id="105697at2157"/>
<organism evidence="3 4">
    <name type="scientific">Natrarchaeobius chitinivorans</name>
    <dbReference type="NCBI Taxonomy" id="1679083"/>
    <lineage>
        <taxon>Archaea</taxon>
        <taxon>Methanobacteriati</taxon>
        <taxon>Methanobacteriota</taxon>
        <taxon>Stenosarchaea group</taxon>
        <taxon>Halobacteria</taxon>
        <taxon>Halobacteriales</taxon>
        <taxon>Natrialbaceae</taxon>
        <taxon>Natrarchaeobius</taxon>
    </lineage>
</organism>
<accession>A0A3N6PSK1</accession>
<reference evidence="3 4" key="1">
    <citation type="submission" date="2018-10" db="EMBL/GenBank/DDBJ databases">
        <title>Natrarchaeobius chitinivorans gen. nov., sp. nov., and Natrarchaeobius haloalkaliphilus sp. nov., alkaliphilic, chitin-utilizing haloarchaea from hypersaline alkaline lakes.</title>
        <authorList>
            <person name="Sorokin D.Y."/>
            <person name="Elcheninov A.G."/>
            <person name="Kostrikina N.A."/>
            <person name="Bale N.J."/>
            <person name="Sinninghe Damste J.S."/>
            <person name="Khijniak T.V."/>
            <person name="Kublanov I.V."/>
            <person name="Toshchakov S.V."/>
        </authorList>
    </citation>
    <scope>NUCLEOTIDE SEQUENCE [LARGE SCALE GENOMIC DNA]</scope>
    <source>
        <strain evidence="3 4">AArcht7</strain>
    </source>
</reference>
<keyword evidence="4" id="KW-1185">Reference proteome</keyword>
<protein>
    <submittedName>
        <fullName evidence="3">Universal stress protein</fullName>
    </submittedName>
</protein>
<evidence type="ECO:0000259" key="2">
    <source>
        <dbReference type="Pfam" id="PF00582"/>
    </source>
</evidence>
<dbReference type="Pfam" id="PF00582">
    <property type="entry name" value="Usp"/>
    <property type="match status" value="1"/>
</dbReference>
<proteinExistence type="inferred from homology"/>
<dbReference type="InterPro" id="IPR006016">
    <property type="entry name" value="UspA"/>
</dbReference>
<comment type="similarity">
    <text evidence="1">Belongs to the universal stress protein A family.</text>
</comment>
<evidence type="ECO:0000313" key="4">
    <source>
        <dbReference type="Proteomes" id="UP000281431"/>
    </source>
</evidence>
<dbReference type="EMBL" id="REFZ01000002">
    <property type="protein sequence ID" value="RQH02516.1"/>
    <property type="molecule type" value="Genomic_DNA"/>
</dbReference>
<evidence type="ECO:0000313" key="3">
    <source>
        <dbReference type="EMBL" id="RQH02516.1"/>
    </source>
</evidence>
<sequence length="136" mass="14650">MYDTILVATDGSAAANRATEHALDLASTFDAELYAIYVVDTRRYGETVLTDEIDAVEELEERGHDVLDDLVGRASVEATSEIRRGRPHDEISECADEVDADLVVLGNRGLGGGPGSEVGSTAERVVRYLDRPVITA</sequence>
<dbReference type="PANTHER" id="PTHR46268">
    <property type="entry name" value="STRESS RESPONSE PROTEIN NHAX"/>
    <property type="match status" value="1"/>
</dbReference>
<dbReference type="InterPro" id="IPR006015">
    <property type="entry name" value="Universal_stress_UspA"/>
</dbReference>
<gene>
    <name evidence="3" type="ORF">EA472_04230</name>
</gene>
<dbReference type="SUPFAM" id="SSF52402">
    <property type="entry name" value="Adenine nucleotide alpha hydrolases-like"/>
    <property type="match status" value="1"/>
</dbReference>
<dbReference type="Proteomes" id="UP000281431">
    <property type="component" value="Unassembled WGS sequence"/>
</dbReference>
<dbReference type="AlphaFoldDB" id="A0A3N6PSK1"/>
<dbReference type="PRINTS" id="PR01438">
    <property type="entry name" value="UNVRSLSTRESS"/>
</dbReference>